<evidence type="ECO:0000256" key="2">
    <source>
        <dbReference type="SAM" id="SignalP"/>
    </source>
</evidence>
<name>T1EP22_HELRO</name>
<protein>
    <submittedName>
        <fullName evidence="3 4">Uncharacterized protein</fullName>
    </submittedName>
</protein>
<dbReference type="GeneID" id="20198322"/>
<gene>
    <name evidence="4" type="primary">20198322</name>
    <name evidence="3" type="ORF">HELRODRAFT_159461</name>
</gene>
<dbReference type="EMBL" id="AMQM01000254">
    <property type="status" value="NOT_ANNOTATED_CDS"/>
    <property type="molecule type" value="Genomic_DNA"/>
</dbReference>
<dbReference type="KEGG" id="hro:HELRODRAFT_159461"/>
<dbReference type="HOGENOM" id="CLU_1751674_0_0_1"/>
<reference evidence="5" key="1">
    <citation type="submission" date="2012-12" db="EMBL/GenBank/DDBJ databases">
        <authorList>
            <person name="Hellsten U."/>
            <person name="Grimwood J."/>
            <person name="Chapman J.A."/>
            <person name="Shapiro H."/>
            <person name="Aerts A."/>
            <person name="Otillar R.P."/>
            <person name="Terry A.Y."/>
            <person name="Boore J.L."/>
            <person name="Simakov O."/>
            <person name="Marletaz F."/>
            <person name="Cho S.-J."/>
            <person name="Edsinger-Gonzales E."/>
            <person name="Havlak P."/>
            <person name="Kuo D.-H."/>
            <person name="Larsson T."/>
            <person name="Lv J."/>
            <person name="Arendt D."/>
            <person name="Savage R."/>
            <person name="Osoegawa K."/>
            <person name="de Jong P."/>
            <person name="Lindberg D.R."/>
            <person name="Seaver E.C."/>
            <person name="Weisblat D.A."/>
            <person name="Putnam N.H."/>
            <person name="Grigoriev I.V."/>
            <person name="Rokhsar D.S."/>
        </authorList>
    </citation>
    <scope>NUCLEOTIDE SEQUENCE</scope>
</reference>
<evidence type="ECO:0000256" key="1">
    <source>
        <dbReference type="SAM" id="MobiDB-lite"/>
    </source>
</evidence>
<proteinExistence type="predicted"/>
<feature type="signal peptide" evidence="2">
    <location>
        <begin position="1"/>
        <end position="22"/>
    </location>
</feature>
<evidence type="ECO:0000313" key="3">
    <source>
        <dbReference type="EMBL" id="ESO12872.1"/>
    </source>
</evidence>
<dbReference type="AlphaFoldDB" id="T1EP22"/>
<sequence>MGVMILLVLCCILSHFLIDCLTLKENNDKVLSENDSTNKINEFHTDKIKSRNFLHQNSELIRNKRPWEISGHIAGSYKSDSSSDNKNNAGGSSKSGSNNGGGKSDGGKSGGDGKSGGKSGGGGGGKSGAGGGGKSGAGGGGKSGGGKKG</sequence>
<keyword evidence="2" id="KW-0732">Signal</keyword>
<dbReference type="Proteomes" id="UP000015101">
    <property type="component" value="Unassembled WGS sequence"/>
</dbReference>
<feature type="region of interest" description="Disordered" evidence="1">
    <location>
        <begin position="62"/>
        <end position="149"/>
    </location>
</feature>
<dbReference type="EMBL" id="KB095811">
    <property type="protein sequence ID" value="ESO12872.1"/>
    <property type="molecule type" value="Genomic_DNA"/>
</dbReference>
<dbReference type="InParanoid" id="T1EP22"/>
<feature type="compositionally biased region" description="Gly residues" evidence="1">
    <location>
        <begin position="98"/>
        <end position="149"/>
    </location>
</feature>
<accession>T1EP22</accession>
<feature type="compositionally biased region" description="Low complexity" evidence="1">
    <location>
        <begin position="74"/>
        <end position="97"/>
    </location>
</feature>
<evidence type="ECO:0000313" key="5">
    <source>
        <dbReference type="Proteomes" id="UP000015101"/>
    </source>
</evidence>
<feature type="chain" id="PRO_5010979911" evidence="2">
    <location>
        <begin position="23"/>
        <end position="149"/>
    </location>
</feature>
<reference evidence="4" key="3">
    <citation type="submission" date="2015-06" db="UniProtKB">
        <authorList>
            <consortium name="EnsemblMetazoa"/>
        </authorList>
    </citation>
    <scope>IDENTIFICATION</scope>
</reference>
<evidence type="ECO:0000313" key="4">
    <source>
        <dbReference type="EnsemblMetazoa" id="HelroP159461"/>
    </source>
</evidence>
<dbReference type="RefSeq" id="XP_009009592.1">
    <property type="nucleotide sequence ID" value="XM_009011344.1"/>
</dbReference>
<dbReference type="EnsemblMetazoa" id="HelroT159461">
    <property type="protein sequence ID" value="HelroP159461"/>
    <property type="gene ID" value="HelroG159461"/>
</dbReference>
<dbReference type="eggNOG" id="ENOG502SWX7">
    <property type="taxonomic scope" value="Eukaryota"/>
</dbReference>
<keyword evidence="5" id="KW-1185">Reference proteome</keyword>
<organism evidence="4 5">
    <name type="scientific">Helobdella robusta</name>
    <name type="common">Californian leech</name>
    <dbReference type="NCBI Taxonomy" id="6412"/>
    <lineage>
        <taxon>Eukaryota</taxon>
        <taxon>Metazoa</taxon>
        <taxon>Spiralia</taxon>
        <taxon>Lophotrochozoa</taxon>
        <taxon>Annelida</taxon>
        <taxon>Clitellata</taxon>
        <taxon>Hirudinea</taxon>
        <taxon>Rhynchobdellida</taxon>
        <taxon>Glossiphoniidae</taxon>
        <taxon>Helobdella</taxon>
    </lineage>
</organism>
<dbReference type="CTD" id="20198322"/>
<reference evidence="3 5" key="2">
    <citation type="journal article" date="2013" name="Nature">
        <title>Insights into bilaterian evolution from three spiralian genomes.</title>
        <authorList>
            <person name="Simakov O."/>
            <person name="Marletaz F."/>
            <person name="Cho S.J."/>
            <person name="Edsinger-Gonzales E."/>
            <person name="Havlak P."/>
            <person name="Hellsten U."/>
            <person name="Kuo D.H."/>
            <person name="Larsson T."/>
            <person name="Lv J."/>
            <person name="Arendt D."/>
            <person name="Savage R."/>
            <person name="Osoegawa K."/>
            <person name="de Jong P."/>
            <person name="Grimwood J."/>
            <person name="Chapman J.A."/>
            <person name="Shapiro H."/>
            <person name="Aerts A."/>
            <person name="Otillar R.P."/>
            <person name="Terry A.Y."/>
            <person name="Boore J.L."/>
            <person name="Grigoriev I.V."/>
            <person name="Lindberg D.R."/>
            <person name="Seaver E.C."/>
            <person name="Weisblat D.A."/>
            <person name="Putnam N.H."/>
            <person name="Rokhsar D.S."/>
        </authorList>
    </citation>
    <scope>NUCLEOTIDE SEQUENCE</scope>
</reference>